<sequence>LRWLWSDKLRQAQNRSILPVQTDPSMKAFFNASFIYEVGNGTSTLFWTDPWLNGRSLMAALRELVEVVPGRRRNIRTVASALQDHDRIVWKWCPSGQYSCSSAYQALFLGQSALLGAKELWKVKAPNEFRFFFWLAIQDRC</sequence>
<evidence type="ECO:0000313" key="2">
    <source>
        <dbReference type="Proteomes" id="UP000095767"/>
    </source>
</evidence>
<dbReference type="OrthoDB" id="693658at2759"/>
<organism evidence="1 2">
    <name type="scientific">Dichanthelium oligosanthes</name>
    <dbReference type="NCBI Taxonomy" id="888268"/>
    <lineage>
        <taxon>Eukaryota</taxon>
        <taxon>Viridiplantae</taxon>
        <taxon>Streptophyta</taxon>
        <taxon>Embryophyta</taxon>
        <taxon>Tracheophyta</taxon>
        <taxon>Spermatophyta</taxon>
        <taxon>Magnoliopsida</taxon>
        <taxon>Liliopsida</taxon>
        <taxon>Poales</taxon>
        <taxon>Poaceae</taxon>
        <taxon>PACMAD clade</taxon>
        <taxon>Panicoideae</taxon>
        <taxon>Panicodae</taxon>
        <taxon>Paniceae</taxon>
        <taxon>Dichantheliinae</taxon>
        <taxon>Dichanthelium</taxon>
    </lineage>
</organism>
<dbReference type="EMBL" id="LWDX02023586">
    <property type="protein sequence ID" value="OEL31369.1"/>
    <property type="molecule type" value="Genomic_DNA"/>
</dbReference>
<feature type="non-terminal residue" evidence="1">
    <location>
        <position position="1"/>
    </location>
</feature>
<keyword evidence="2" id="KW-1185">Reference proteome</keyword>
<dbReference type="PANTHER" id="PTHR36617:SF17">
    <property type="entry name" value="OS01G0114800 PROTEIN"/>
    <property type="match status" value="1"/>
</dbReference>
<dbReference type="AlphaFoldDB" id="A0A1E5W1V7"/>
<accession>A0A1E5W1V7</accession>
<proteinExistence type="predicted"/>
<reference evidence="1 2" key="1">
    <citation type="submission" date="2016-09" db="EMBL/GenBank/DDBJ databases">
        <title>The draft genome of Dichanthelium oligosanthes: A C3 panicoid grass species.</title>
        <authorList>
            <person name="Studer A.J."/>
            <person name="Schnable J.C."/>
            <person name="Brutnell T.P."/>
        </authorList>
    </citation>
    <scope>NUCLEOTIDE SEQUENCE [LARGE SCALE GENOMIC DNA]</scope>
    <source>
        <strain evidence="2">cv. Kellogg 1175</strain>
        <tissue evidence="1">Leaf</tissue>
    </source>
</reference>
<dbReference type="PANTHER" id="PTHR36617">
    <property type="entry name" value="PROTEIN, PUTATIVE-RELATED"/>
    <property type="match status" value="1"/>
</dbReference>
<evidence type="ECO:0000313" key="1">
    <source>
        <dbReference type="EMBL" id="OEL31369.1"/>
    </source>
</evidence>
<dbReference type="Proteomes" id="UP000095767">
    <property type="component" value="Unassembled WGS sequence"/>
</dbReference>
<comment type="caution">
    <text evidence="1">The sequence shown here is derived from an EMBL/GenBank/DDBJ whole genome shotgun (WGS) entry which is preliminary data.</text>
</comment>
<gene>
    <name evidence="1" type="ORF">BAE44_0007612</name>
</gene>
<protein>
    <submittedName>
        <fullName evidence="1">Uncharacterized protein</fullName>
    </submittedName>
</protein>
<name>A0A1E5W1V7_9POAL</name>